<dbReference type="InterPro" id="IPR006674">
    <property type="entry name" value="HD_domain"/>
</dbReference>
<reference evidence="3" key="1">
    <citation type="submission" date="2016-12" db="EMBL/GenBank/DDBJ databases">
        <title>Comparative genomics of four Isosphaeraceae planctomycetes: a common pool of plasmids and glycoside hydrolase genes.</title>
        <authorList>
            <person name="Ivanova A."/>
        </authorList>
    </citation>
    <scope>NUCLEOTIDE SEQUENCE [LARGE SCALE GENOMIC DNA]</scope>
    <source>
        <strain evidence="3">PX4</strain>
    </source>
</reference>
<dbReference type="SMART" id="SM00471">
    <property type="entry name" value="HDc"/>
    <property type="match status" value="1"/>
</dbReference>
<dbReference type="AlphaFoldDB" id="A0A1U7CQM1"/>
<dbReference type="SUPFAM" id="SSF109604">
    <property type="entry name" value="HD-domain/PDEase-like"/>
    <property type="match status" value="1"/>
</dbReference>
<dbReference type="EMBL" id="CP019082">
    <property type="protein sequence ID" value="APW61237.1"/>
    <property type="molecule type" value="Genomic_DNA"/>
</dbReference>
<dbReference type="PANTHER" id="PTHR46246:SF1">
    <property type="entry name" value="GUANOSINE-3',5'-BIS(DIPHOSPHATE) 3'-PYROPHOSPHOHYDROLASE MESH1"/>
    <property type="match status" value="1"/>
</dbReference>
<keyword evidence="2" id="KW-0378">Hydrolase</keyword>
<sequence>MSDLSLSSSPGAPLFSLRFEDALRFAATSHEGQTRRASETPYVQHVVAVAWILGRSGFGEDVVIAGLLHDVVEDTAVTIEEVAARFGPVVADLVERCSEIKNDATGRMRPWIDRKRDHLAALADAPVEARAVILADKIHNLTSIEYDLSLGRDVWPAFHADRAEVLWYYQAILDCCGRDDPRLERLSACCREILARVSL</sequence>
<evidence type="ECO:0000259" key="1">
    <source>
        <dbReference type="PROSITE" id="PS51831"/>
    </source>
</evidence>
<evidence type="ECO:0000313" key="3">
    <source>
        <dbReference type="Proteomes" id="UP000186309"/>
    </source>
</evidence>
<dbReference type="Proteomes" id="UP000186309">
    <property type="component" value="Chromosome"/>
</dbReference>
<proteinExistence type="predicted"/>
<dbReference type="InterPro" id="IPR052194">
    <property type="entry name" value="MESH1"/>
</dbReference>
<organism evidence="2 3">
    <name type="scientific">Paludisphaera borealis</name>
    <dbReference type="NCBI Taxonomy" id="1387353"/>
    <lineage>
        <taxon>Bacteria</taxon>
        <taxon>Pseudomonadati</taxon>
        <taxon>Planctomycetota</taxon>
        <taxon>Planctomycetia</taxon>
        <taxon>Isosphaerales</taxon>
        <taxon>Isosphaeraceae</taxon>
        <taxon>Paludisphaera</taxon>
    </lineage>
</organism>
<dbReference type="STRING" id="1387353.BSF38_02749"/>
<dbReference type="InterPro" id="IPR003607">
    <property type="entry name" value="HD/PDEase_dom"/>
</dbReference>
<dbReference type="RefSeq" id="WP_076346447.1">
    <property type="nucleotide sequence ID" value="NZ_CP019082.1"/>
</dbReference>
<accession>A0A1U7CQM1</accession>
<dbReference type="Pfam" id="PF13328">
    <property type="entry name" value="HD_4"/>
    <property type="match status" value="1"/>
</dbReference>
<gene>
    <name evidence="2" type="primary">spoT</name>
    <name evidence="2" type="ORF">BSF38_02749</name>
</gene>
<dbReference type="KEGG" id="pbor:BSF38_02749"/>
<keyword evidence="3" id="KW-1185">Reference proteome</keyword>
<name>A0A1U7CQM1_9BACT</name>
<dbReference type="OrthoDB" id="272476at2"/>
<dbReference type="PANTHER" id="PTHR46246">
    <property type="entry name" value="GUANOSINE-3',5'-BIS(DIPHOSPHATE) 3'-PYROPHOSPHOHYDROLASE MESH1"/>
    <property type="match status" value="1"/>
</dbReference>
<feature type="domain" description="HD" evidence="1">
    <location>
        <begin position="42"/>
        <end position="141"/>
    </location>
</feature>
<dbReference type="GO" id="GO:0008893">
    <property type="term" value="F:guanosine-3',5'-bis(diphosphate) 3'-diphosphatase activity"/>
    <property type="evidence" value="ECO:0007669"/>
    <property type="project" value="TreeGrafter"/>
</dbReference>
<protein>
    <submittedName>
        <fullName evidence="2">Bifunctional (P)ppGpp synthase/hydrolase SpoT</fullName>
    </submittedName>
</protein>
<dbReference type="Gene3D" id="1.10.3210.10">
    <property type="entry name" value="Hypothetical protein af1432"/>
    <property type="match status" value="1"/>
</dbReference>
<evidence type="ECO:0000313" key="2">
    <source>
        <dbReference type="EMBL" id="APW61237.1"/>
    </source>
</evidence>
<dbReference type="PROSITE" id="PS51831">
    <property type="entry name" value="HD"/>
    <property type="match status" value="1"/>
</dbReference>